<keyword evidence="4" id="KW-1185">Reference proteome</keyword>
<evidence type="ECO:0000313" key="4">
    <source>
        <dbReference type="Proteomes" id="UP000466586"/>
    </source>
</evidence>
<gene>
    <name evidence="3" type="ORF">GS399_04305</name>
</gene>
<accession>A0A7K1Y6I3</accession>
<evidence type="ECO:0000256" key="1">
    <source>
        <dbReference type="SAM" id="MobiDB-lite"/>
    </source>
</evidence>
<dbReference type="EMBL" id="WVHT01000002">
    <property type="protein sequence ID" value="MXV50182.1"/>
    <property type="molecule type" value="Genomic_DNA"/>
</dbReference>
<protein>
    <submittedName>
        <fullName evidence="3">Uncharacterized protein</fullName>
    </submittedName>
</protein>
<feature type="region of interest" description="Disordered" evidence="1">
    <location>
        <begin position="57"/>
        <end position="103"/>
    </location>
</feature>
<dbReference type="AlphaFoldDB" id="A0A7K1Y6I3"/>
<sequence length="103" mass="11039">MKISYITLVLIALSTSAAFAQTKKPKTNTTEANRRKNALKITDTTGMTADTAKKLIDLKPASPTSPSPNNPNPHDPRPNPVNPTAPVDNRPQQPAKEGTPPTK</sequence>
<dbReference type="RefSeq" id="WP_160843363.1">
    <property type="nucleotide sequence ID" value="NZ_WVHT01000002.1"/>
</dbReference>
<dbReference type="Proteomes" id="UP000466586">
    <property type="component" value="Unassembled WGS sequence"/>
</dbReference>
<comment type="caution">
    <text evidence="3">The sequence shown here is derived from an EMBL/GenBank/DDBJ whole genome shotgun (WGS) entry which is preliminary data.</text>
</comment>
<evidence type="ECO:0000313" key="3">
    <source>
        <dbReference type="EMBL" id="MXV50182.1"/>
    </source>
</evidence>
<feature type="chain" id="PRO_5029908810" evidence="2">
    <location>
        <begin position="21"/>
        <end position="103"/>
    </location>
</feature>
<name>A0A7K1Y6I3_9SPHI</name>
<proteinExistence type="predicted"/>
<organism evidence="3 4">
    <name type="scientific">Hufsiella arboris</name>
    <dbReference type="NCBI Taxonomy" id="2695275"/>
    <lineage>
        <taxon>Bacteria</taxon>
        <taxon>Pseudomonadati</taxon>
        <taxon>Bacteroidota</taxon>
        <taxon>Sphingobacteriia</taxon>
        <taxon>Sphingobacteriales</taxon>
        <taxon>Sphingobacteriaceae</taxon>
        <taxon>Hufsiella</taxon>
    </lineage>
</organism>
<evidence type="ECO:0000256" key="2">
    <source>
        <dbReference type="SAM" id="SignalP"/>
    </source>
</evidence>
<feature type="signal peptide" evidence="2">
    <location>
        <begin position="1"/>
        <end position="20"/>
    </location>
</feature>
<reference evidence="3 4" key="1">
    <citation type="submission" date="2019-11" db="EMBL/GenBank/DDBJ databases">
        <title>Pedobacter sp. HMF7647 Genome sequencing and assembly.</title>
        <authorList>
            <person name="Kang H."/>
            <person name="Kim H."/>
            <person name="Joh K."/>
        </authorList>
    </citation>
    <scope>NUCLEOTIDE SEQUENCE [LARGE SCALE GENOMIC DNA]</scope>
    <source>
        <strain evidence="3 4">HMF7647</strain>
    </source>
</reference>
<feature type="compositionally biased region" description="Pro residues" evidence="1">
    <location>
        <begin position="63"/>
        <end position="83"/>
    </location>
</feature>
<keyword evidence="2" id="KW-0732">Signal</keyword>